<evidence type="ECO:0000256" key="5">
    <source>
        <dbReference type="ARBA" id="ARBA00048204"/>
    </source>
</evidence>
<dbReference type="OrthoDB" id="442948at2759"/>
<dbReference type="EC" id="3.2.2.-" evidence="6"/>
<dbReference type="Pfam" id="PF10343">
    <property type="entry name" value="Q_salvage"/>
    <property type="match status" value="1"/>
</dbReference>
<dbReference type="GO" id="GO:0016787">
    <property type="term" value="F:hydrolase activity"/>
    <property type="evidence" value="ECO:0007669"/>
    <property type="project" value="UniProtKB-KW"/>
</dbReference>
<evidence type="ECO:0000256" key="6">
    <source>
        <dbReference type="RuleBase" id="RU365002"/>
    </source>
</evidence>
<keyword evidence="1 6" id="KW-0378">Hydrolase</keyword>
<organism evidence="7 8">
    <name type="scientific">Perkinsus olseni</name>
    <name type="common">Perkinsus atlanticus</name>
    <dbReference type="NCBI Taxonomy" id="32597"/>
    <lineage>
        <taxon>Eukaryota</taxon>
        <taxon>Sar</taxon>
        <taxon>Alveolata</taxon>
        <taxon>Perkinsozoa</taxon>
        <taxon>Perkinsea</taxon>
        <taxon>Perkinsida</taxon>
        <taxon>Perkinsidae</taxon>
        <taxon>Perkinsus</taxon>
    </lineage>
</organism>
<dbReference type="PANTHER" id="PTHR21314">
    <property type="entry name" value="QUEUOSINE 5'-PHOSPHATE N-GLYCOSYLASE_HYDROLASE-RELATED"/>
    <property type="match status" value="1"/>
</dbReference>
<comment type="caution">
    <text evidence="7">The sequence shown here is derived from an EMBL/GenBank/DDBJ whole genome shotgun (WGS) entry which is preliminary data.</text>
</comment>
<sequence>MSVAENEVLTTTEGVVDTAKDVTINSDAVEAFANTLRQDAMILPLPWEECECHLVVDVTTDAGAELTALFVLLLDSMNFCFWPASNFEYEQLSNGVKVPLSDIYVDTAPFVLWTDTTQGRPTTWRTMDSLAEASADDICGWFNNGARTVDDKDKWRPRDFPLIEDRVRLVHELACCLRDNFNGSALKLAESADGSALRLMRILSALLPGFRDQAIDSSTGRQVFFYKRAQICVADIWGAFRRRGKPIRAKLDFADMSSLTMFPDYRVPQLLRHKGILVYSPALCEIVDSREPIAAGSRTELEIRACTIHACHRIAEATKRSDIFDVTLDWLLWQEGEAIKDDIKPHHLGHVQLTRALDKVKSSSSSPPQLQLFHEPYSVYEQPMKTPPKGQLVLDYLSEAYGVDRSFLQDPSHNASLAAAQDLGLNLSWQRRVTDSSLAHRAVLHQQASLSVEEMVSLLSKIYHSYFEEARDIGDAQVSQDILPSTLSTAGAVPWRTAVEGVPLIEFRQQGATVAQLSGEDVESDRIYDTINRIVCPHPSGSPMPAE</sequence>
<evidence type="ECO:0000256" key="4">
    <source>
        <dbReference type="ARBA" id="ARBA00035393"/>
    </source>
</evidence>
<evidence type="ECO:0000313" key="7">
    <source>
        <dbReference type="EMBL" id="KAF4665914.1"/>
    </source>
</evidence>
<reference evidence="7 8" key="1">
    <citation type="submission" date="2020-04" db="EMBL/GenBank/DDBJ databases">
        <title>Perkinsus olseni comparative genomics.</title>
        <authorList>
            <person name="Bogema D.R."/>
        </authorList>
    </citation>
    <scope>NUCLEOTIDE SEQUENCE [LARGE SCALE GENOMIC DNA]</scope>
    <source>
        <strain evidence="7">ATCC PRA-179</strain>
    </source>
</reference>
<dbReference type="GO" id="GO:0006400">
    <property type="term" value="P:tRNA modification"/>
    <property type="evidence" value="ECO:0007669"/>
    <property type="project" value="TreeGrafter"/>
</dbReference>
<comment type="similarity">
    <text evidence="2 6">Belongs to the QNG1 protein family.</text>
</comment>
<evidence type="ECO:0000313" key="8">
    <source>
        <dbReference type="Proteomes" id="UP000570595"/>
    </source>
</evidence>
<comment type="function">
    <text evidence="6">Catalyzes the hydrolysis of queuosine 5'-phosphate, releasing the nucleobase queuine (q). Is required for salvage of queuine from exogenous queuosine (Q) that is imported and then converted to queuosine 5'-phosphate intracellularly.</text>
</comment>
<dbReference type="InterPro" id="IPR019438">
    <property type="entry name" value="Q_salvage"/>
</dbReference>
<dbReference type="Proteomes" id="UP000570595">
    <property type="component" value="Unassembled WGS sequence"/>
</dbReference>
<dbReference type="AlphaFoldDB" id="A0A7J6M336"/>
<dbReference type="Gene3D" id="3.40.30.10">
    <property type="entry name" value="Glutaredoxin"/>
    <property type="match status" value="1"/>
</dbReference>
<dbReference type="EMBL" id="JABAHT010000084">
    <property type="protein sequence ID" value="KAF4665914.1"/>
    <property type="molecule type" value="Genomic_DNA"/>
</dbReference>
<evidence type="ECO:0000256" key="1">
    <source>
        <dbReference type="ARBA" id="ARBA00022801"/>
    </source>
</evidence>
<evidence type="ECO:0000256" key="2">
    <source>
        <dbReference type="ARBA" id="ARBA00035119"/>
    </source>
</evidence>
<name>A0A7J6M336_PEROL</name>
<proteinExistence type="inferred from homology"/>
<dbReference type="PANTHER" id="PTHR21314:SF0">
    <property type="entry name" value="QUEUOSINE 5'-PHOSPHATE N-GLYCOSYLASE_HYDROLASE"/>
    <property type="match status" value="1"/>
</dbReference>
<comment type="catalytic activity">
    <reaction evidence="5 6">
        <text>queuosine 5'-phosphate + H2O = queuine + D-ribose 5-phosphate</text>
        <dbReference type="Rhea" id="RHEA:75387"/>
        <dbReference type="ChEBI" id="CHEBI:15377"/>
        <dbReference type="ChEBI" id="CHEBI:17433"/>
        <dbReference type="ChEBI" id="CHEBI:78346"/>
        <dbReference type="ChEBI" id="CHEBI:194371"/>
    </reaction>
    <physiologicalReaction direction="left-to-right" evidence="5 6">
        <dbReference type="Rhea" id="RHEA:75388"/>
    </physiologicalReaction>
</comment>
<accession>A0A7J6M336</accession>
<gene>
    <name evidence="7" type="ORF">FOZ61_010403</name>
</gene>
<evidence type="ECO:0000256" key="3">
    <source>
        <dbReference type="ARBA" id="ARBA00035306"/>
    </source>
</evidence>
<protein>
    <recommendedName>
        <fullName evidence="3 6">Queuosine 5'-phosphate N-glycosylase/hydrolase</fullName>
        <ecNumber evidence="6">3.2.2.-</ecNumber>
    </recommendedName>
    <alternativeName>
        <fullName evidence="4 6">Queuosine-nucleotide N-glycosylase/hydrolase</fullName>
    </alternativeName>
</protein>